<dbReference type="EMBL" id="BRZM01000091">
    <property type="protein sequence ID" value="GLD66358.1"/>
    <property type="molecule type" value="Genomic_DNA"/>
</dbReference>
<proteinExistence type="predicted"/>
<name>A0AAD3N466_LATJO</name>
<gene>
    <name evidence="1" type="ORF">AKAME5_001775600</name>
</gene>
<accession>A0AAD3N466</accession>
<comment type="caution">
    <text evidence="1">The sequence shown here is derived from an EMBL/GenBank/DDBJ whole genome shotgun (WGS) entry which is preliminary data.</text>
</comment>
<organism evidence="1 2">
    <name type="scientific">Lates japonicus</name>
    <name type="common">Japanese lates</name>
    <dbReference type="NCBI Taxonomy" id="270547"/>
    <lineage>
        <taxon>Eukaryota</taxon>
        <taxon>Metazoa</taxon>
        <taxon>Chordata</taxon>
        <taxon>Craniata</taxon>
        <taxon>Vertebrata</taxon>
        <taxon>Euteleostomi</taxon>
        <taxon>Actinopterygii</taxon>
        <taxon>Neopterygii</taxon>
        <taxon>Teleostei</taxon>
        <taxon>Neoteleostei</taxon>
        <taxon>Acanthomorphata</taxon>
        <taxon>Carangaria</taxon>
        <taxon>Carangaria incertae sedis</taxon>
        <taxon>Centropomidae</taxon>
        <taxon>Lates</taxon>
    </lineage>
</organism>
<keyword evidence="2" id="KW-1185">Reference proteome</keyword>
<protein>
    <submittedName>
        <fullName evidence="1">Transcription activator BRG1 isoform X1</fullName>
    </submittedName>
</protein>
<dbReference type="AlphaFoldDB" id="A0AAD3N466"/>
<sequence length="255" mass="28656">MPESLAPGPAGGQEVDQQDQWGWANGLRLQPELTAIRDPQLGCRDKTKTDHPKSWLEGSIVSAAAPQPRPKLIPSAHWPALSRLLQFPCLCQCLLRRTVPGQPAQPTPMMPYHAKQRRVHIQKPCGLDPVTGSCITQPYCWTTEPAGSLAGDSYQSYYRLKPARLLNFQRQGTSTASSSRQKTSKSITVQYRQIRSVKAVAHLPYQLMSESRKKEQRVRKEDERLIAEGRRATVKLIDQRTSVWPTCCSKLMSMP</sequence>
<reference evidence="1" key="1">
    <citation type="submission" date="2022-08" db="EMBL/GenBank/DDBJ databases">
        <title>Genome sequencing of akame (Lates japonicus).</title>
        <authorList>
            <person name="Hashiguchi Y."/>
            <person name="Takahashi H."/>
        </authorList>
    </citation>
    <scope>NUCLEOTIDE SEQUENCE</scope>
    <source>
        <strain evidence="1">Kochi</strain>
    </source>
</reference>
<dbReference type="Proteomes" id="UP001279410">
    <property type="component" value="Unassembled WGS sequence"/>
</dbReference>
<evidence type="ECO:0000313" key="1">
    <source>
        <dbReference type="EMBL" id="GLD66358.1"/>
    </source>
</evidence>
<evidence type="ECO:0000313" key="2">
    <source>
        <dbReference type="Proteomes" id="UP001279410"/>
    </source>
</evidence>